<dbReference type="PANTHER" id="PTHR43434">
    <property type="entry name" value="PHOSPHOGLYCOLATE PHOSPHATASE"/>
    <property type="match status" value="1"/>
</dbReference>
<dbReference type="SFLD" id="SFLDS00003">
    <property type="entry name" value="Haloacid_Dehalogenase"/>
    <property type="match status" value="1"/>
</dbReference>
<accession>A0A2K4ZB00</accession>
<dbReference type="EC" id="3.1.3.18" evidence="1"/>
<name>A0A2K4ZB00_9FIRM</name>
<dbReference type="InterPro" id="IPR041492">
    <property type="entry name" value="HAD_2"/>
</dbReference>
<dbReference type="SUPFAM" id="SSF56784">
    <property type="entry name" value="HAD-like"/>
    <property type="match status" value="1"/>
</dbReference>
<keyword evidence="1" id="KW-0378">Hydrolase</keyword>
<keyword evidence="2" id="KW-1185">Reference proteome</keyword>
<dbReference type="Proteomes" id="UP000236311">
    <property type="component" value="Unassembled WGS sequence"/>
</dbReference>
<dbReference type="AlphaFoldDB" id="A0A2K4ZB00"/>
<dbReference type="NCBIfam" id="TIGR01549">
    <property type="entry name" value="HAD-SF-IA-v1"/>
    <property type="match status" value="1"/>
</dbReference>
<dbReference type="PANTHER" id="PTHR43434:SF1">
    <property type="entry name" value="PHOSPHOGLYCOLATE PHOSPHATASE"/>
    <property type="match status" value="1"/>
</dbReference>
<dbReference type="SFLD" id="SFLDG01129">
    <property type="entry name" value="C1.5:_HAD__Beta-PGM__Phosphata"/>
    <property type="match status" value="1"/>
</dbReference>
<dbReference type="GO" id="GO:0008967">
    <property type="term" value="F:phosphoglycolate phosphatase activity"/>
    <property type="evidence" value="ECO:0007669"/>
    <property type="project" value="UniProtKB-EC"/>
</dbReference>
<proteinExistence type="predicted"/>
<dbReference type="Pfam" id="PF13419">
    <property type="entry name" value="HAD_2"/>
    <property type="match status" value="1"/>
</dbReference>
<dbReference type="InterPro" id="IPR006439">
    <property type="entry name" value="HAD-SF_hydro_IA"/>
</dbReference>
<dbReference type="GO" id="GO:0005829">
    <property type="term" value="C:cytosol"/>
    <property type="evidence" value="ECO:0007669"/>
    <property type="project" value="TreeGrafter"/>
</dbReference>
<dbReference type="InterPro" id="IPR036412">
    <property type="entry name" value="HAD-like_sf"/>
</dbReference>
<evidence type="ECO:0000313" key="1">
    <source>
        <dbReference type="EMBL" id="SOY27637.1"/>
    </source>
</evidence>
<dbReference type="Gene3D" id="1.10.150.240">
    <property type="entry name" value="Putative phosphatase, domain 2"/>
    <property type="match status" value="1"/>
</dbReference>
<dbReference type="Gene3D" id="3.40.50.1000">
    <property type="entry name" value="HAD superfamily/HAD-like"/>
    <property type="match status" value="1"/>
</dbReference>
<protein>
    <submittedName>
        <fullName evidence="1">Phosphoglycolate phosphatase</fullName>
        <ecNumber evidence="1">3.1.3.18</ecNumber>
    </submittedName>
</protein>
<dbReference type="RefSeq" id="WP_172454917.1">
    <property type="nucleotide sequence ID" value="NZ_JANJZD010000002.1"/>
</dbReference>
<dbReference type="InterPro" id="IPR050155">
    <property type="entry name" value="HAD-like_hydrolase_sf"/>
</dbReference>
<dbReference type="InterPro" id="IPR023214">
    <property type="entry name" value="HAD_sf"/>
</dbReference>
<evidence type="ECO:0000313" key="2">
    <source>
        <dbReference type="Proteomes" id="UP000236311"/>
    </source>
</evidence>
<organism evidence="1 2">
    <name type="scientific">Acetatifactor muris</name>
    <dbReference type="NCBI Taxonomy" id="879566"/>
    <lineage>
        <taxon>Bacteria</taxon>
        <taxon>Bacillati</taxon>
        <taxon>Bacillota</taxon>
        <taxon>Clostridia</taxon>
        <taxon>Lachnospirales</taxon>
        <taxon>Lachnospiraceae</taxon>
        <taxon>Acetatifactor</taxon>
    </lineage>
</organism>
<gene>
    <name evidence="1" type="primary">gph_1</name>
    <name evidence="1" type="ORF">AMURIS_00341</name>
</gene>
<dbReference type="InterPro" id="IPR023198">
    <property type="entry name" value="PGP-like_dom2"/>
</dbReference>
<dbReference type="GO" id="GO:0006281">
    <property type="term" value="P:DNA repair"/>
    <property type="evidence" value="ECO:0007669"/>
    <property type="project" value="TreeGrafter"/>
</dbReference>
<reference evidence="1 2" key="1">
    <citation type="submission" date="2018-01" db="EMBL/GenBank/DDBJ databases">
        <authorList>
            <person name="Gaut B.S."/>
            <person name="Morton B.R."/>
            <person name="Clegg M.T."/>
            <person name="Duvall M.R."/>
        </authorList>
    </citation>
    <scope>NUCLEOTIDE SEQUENCE [LARGE SCALE GENOMIC DNA]</scope>
    <source>
        <strain evidence="1">GP69</strain>
    </source>
</reference>
<sequence length="240" mass="27309">MQKPEKKYKALVFDYDMTIADTGPIIVSLLNQTAKHFGYPEQPYKQVVTMIGHTQTDMLRFLTKETDMEKILIIREYYRALCRQEMCKRTTFFPGLEESLKRMKEQGLKLGILSLKLRDLILASLDKYNLTQYFDMVFGADEMPAPKPDPRGLFSILEKMGLTVQDVLYVGDSLVDQETARNAGADFCAMLSGATCREQFDEDFPELFCSSPCELADIICTSYTLKSNGFICANSTICQK</sequence>
<dbReference type="EMBL" id="OFSM01000002">
    <property type="protein sequence ID" value="SOY27637.1"/>
    <property type="molecule type" value="Genomic_DNA"/>
</dbReference>